<dbReference type="PANTHER" id="PTHR10907">
    <property type="entry name" value="REGUCALCIN"/>
    <property type="match status" value="1"/>
</dbReference>
<sequence>MLVQDVRGPVCDLGEGPWWDARTHRLVWVDLLAGFVHMLDPGTEGCRTVVVGQPVSAVVRAGENWLLTVETGFELRDPEWKTLSSYEIFRKPTKVRMNDAGCDPAGRLYAGSLAYDDREGLGCLYRLDQDGGCHELVTGLGISNGLAWSPDHRTMYHVDSAARVIYAREYDETTGSLGAAPVFYTHTDDDAMPDGIAVDAQGGLWVALWDGGRVIRLDATGHVTAQVSVPALRVTSVAFGDEDLRTLYLTTARTGLNEATLKAYPGSGRVHFFHTDVPGLSVAGAALFSLPDSSPASPHGCPRRAT</sequence>
<dbReference type="EMBL" id="BAAANY010000005">
    <property type="protein sequence ID" value="GAA1666033.1"/>
    <property type="molecule type" value="Genomic_DNA"/>
</dbReference>
<feature type="domain" description="SMP-30/Gluconolactonase/LRE-like region" evidence="2">
    <location>
        <begin position="13"/>
        <end position="253"/>
    </location>
</feature>
<dbReference type="InterPro" id="IPR005511">
    <property type="entry name" value="SMP-30"/>
</dbReference>
<dbReference type="SUPFAM" id="SSF63829">
    <property type="entry name" value="Calcium-dependent phosphotriesterase"/>
    <property type="match status" value="1"/>
</dbReference>
<dbReference type="InterPro" id="IPR011042">
    <property type="entry name" value="6-blade_b-propeller_TolB-like"/>
</dbReference>
<evidence type="ECO:0000313" key="4">
    <source>
        <dbReference type="Proteomes" id="UP001500618"/>
    </source>
</evidence>
<protein>
    <recommendedName>
        <fullName evidence="2">SMP-30/Gluconolactonase/LRE-like region domain-containing protein</fullName>
    </recommendedName>
</protein>
<accession>A0ABN2G664</accession>
<keyword evidence="4" id="KW-1185">Reference proteome</keyword>
<dbReference type="Proteomes" id="UP001500618">
    <property type="component" value="Unassembled WGS sequence"/>
</dbReference>
<comment type="similarity">
    <text evidence="1">Belongs to the SMP-30/CGR1 family.</text>
</comment>
<evidence type="ECO:0000259" key="2">
    <source>
        <dbReference type="Pfam" id="PF08450"/>
    </source>
</evidence>
<gene>
    <name evidence="3" type="ORF">GCM10009765_14440</name>
</gene>
<dbReference type="Gene3D" id="2.120.10.30">
    <property type="entry name" value="TolB, C-terminal domain"/>
    <property type="match status" value="1"/>
</dbReference>
<reference evidence="3 4" key="1">
    <citation type="journal article" date="2019" name="Int. J. Syst. Evol. Microbiol.">
        <title>The Global Catalogue of Microorganisms (GCM) 10K type strain sequencing project: providing services to taxonomists for standard genome sequencing and annotation.</title>
        <authorList>
            <consortium name="The Broad Institute Genomics Platform"/>
            <consortium name="The Broad Institute Genome Sequencing Center for Infectious Disease"/>
            <person name="Wu L."/>
            <person name="Ma J."/>
        </authorList>
    </citation>
    <scope>NUCLEOTIDE SEQUENCE [LARGE SCALE GENOMIC DNA]</scope>
    <source>
        <strain evidence="3 4">JCM 14718</strain>
    </source>
</reference>
<name>A0ABN2G664_9ACTN</name>
<dbReference type="RefSeq" id="WP_344308274.1">
    <property type="nucleotide sequence ID" value="NZ_BAAANY010000005.1"/>
</dbReference>
<evidence type="ECO:0000313" key="3">
    <source>
        <dbReference type="EMBL" id="GAA1666033.1"/>
    </source>
</evidence>
<dbReference type="Pfam" id="PF08450">
    <property type="entry name" value="SGL"/>
    <property type="match status" value="1"/>
</dbReference>
<dbReference type="PANTHER" id="PTHR10907:SF47">
    <property type="entry name" value="REGUCALCIN"/>
    <property type="match status" value="1"/>
</dbReference>
<proteinExistence type="inferred from homology"/>
<comment type="caution">
    <text evidence="3">The sequence shown here is derived from an EMBL/GenBank/DDBJ whole genome shotgun (WGS) entry which is preliminary data.</text>
</comment>
<dbReference type="PRINTS" id="PR01790">
    <property type="entry name" value="SMP30FAMILY"/>
</dbReference>
<organism evidence="3 4">
    <name type="scientific">Fodinicola feengrottensis</name>
    <dbReference type="NCBI Taxonomy" id="435914"/>
    <lineage>
        <taxon>Bacteria</taxon>
        <taxon>Bacillati</taxon>
        <taxon>Actinomycetota</taxon>
        <taxon>Actinomycetes</taxon>
        <taxon>Mycobacteriales</taxon>
        <taxon>Fodinicola</taxon>
    </lineage>
</organism>
<dbReference type="InterPro" id="IPR013658">
    <property type="entry name" value="SGL"/>
</dbReference>
<evidence type="ECO:0000256" key="1">
    <source>
        <dbReference type="ARBA" id="ARBA00008853"/>
    </source>
</evidence>